<organism evidence="1 2">
    <name type="scientific">Rhizorhabdus dicambivorans</name>
    <dbReference type="NCBI Taxonomy" id="1850238"/>
    <lineage>
        <taxon>Bacteria</taxon>
        <taxon>Pseudomonadati</taxon>
        <taxon>Pseudomonadota</taxon>
        <taxon>Alphaproteobacteria</taxon>
        <taxon>Sphingomonadales</taxon>
        <taxon>Sphingomonadaceae</taxon>
        <taxon>Rhizorhabdus</taxon>
    </lineage>
</organism>
<protein>
    <submittedName>
        <fullName evidence="1">DUF3018 domain-containing protein</fullName>
    </submittedName>
</protein>
<dbReference type="Pfam" id="PF11455">
    <property type="entry name" value="MazE-like"/>
    <property type="match status" value="1"/>
</dbReference>
<keyword evidence="2" id="KW-1185">Reference proteome</keyword>
<accession>A0A2A4FZT6</accession>
<evidence type="ECO:0000313" key="1">
    <source>
        <dbReference type="EMBL" id="PCE43247.1"/>
    </source>
</evidence>
<sequence length="76" mass="8885">MNRPQSHDSKGRVAKHRAAMRAKGYRLKQFWLPDVRTPEFQEQARRDALAMAAQLERSNDIAFAEAVQYWPPEDED</sequence>
<evidence type="ECO:0000313" key="2">
    <source>
        <dbReference type="Proteomes" id="UP000218934"/>
    </source>
</evidence>
<dbReference type="Proteomes" id="UP000218934">
    <property type="component" value="Unassembled WGS sequence"/>
</dbReference>
<comment type="caution">
    <text evidence="1">The sequence shown here is derived from an EMBL/GenBank/DDBJ whole genome shotgun (WGS) entry which is preliminary data.</text>
</comment>
<gene>
    <name evidence="1" type="ORF">COO09_05575</name>
</gene>
<name>A0A2A4FZT6_9SPHN</name>
<proteinExistence type="predicted"/>
<dbReference type="RefSeq" id="WP_066964594.1">
    <property type="nucleotide sequence ID" value="NZ_CP023449.1"/>
</dbReference>
<dbReference type="EMBL" id="NWUF01000004">
    <property type="protein sequence ID" value="PCE43247.1"/>
    <property type="molecule type" value="Genomic_DNA"/>
</dbReference>
<dbReference type="KEGG" id="rdi:CMV14_00540"/>
<dbReference type="OrthoDB" id="3734119at2"/>
<dbReference type="AlphaFoldDB" id="A0A2A4FZT6"/>
<reference evidence="1 2" key="1">
    <citation type="submission" date="2017-09" db="EMBL/GenBank/DDBJ databases">
        <title>The Catabolism of 3,6-Dichlorosalicylic acid is Initiated by the Cytochrome P450 Monooxygenase DsmABC in Rhizorhabdus dicambivorans Ndbn-20.</title>
        <authorList>
            <person name="Na L."/>
        </authorList>
    </citation>
    <scope>NUCLEOTIDE SEQUENCE [LARGE SCALE GENOMIC DNA]</scope>
    <source>
        <strain evidence="1 2">Ndbn-20m</strain>
    </source>
</reference>
<dbReference type="InterPro" id="IPR021558">
    <property type="entry name" value="MazE-like"/>
</dbReference>